<dbReference type="AlphaFoldDB" id="A0A562J1T8"/>
<comment type="similarity">
    <text evidence="1">Belongs to the ABC transporter superfamily.</text>
</comment>
<feature type="domain" description="ABC transporter" evidence="4">
    <location>
        <begin position="3"/>
        <end position="232"/>
    </location>
</feature>
<name>A0A562J1T8_9GAMM</name>
<evidence type="ECO:0000313" key="5">
    <source>
        <dbReference type="EMBL" id="TWH77156.1"/>
    </source>
</evidence>
<evidence type="ECO:0000259" key="4">
    <source>
        <dbReference type="PROSITE" id="PS50893"/>
    </source>
</evidence>
<dbReference type="EMBL" id="VLKG01000001">
    <property type="protein sequence ID" value="TWH77156.1"/>
    <property type="molecule type" value="Genomic_DNA"/>
</dbReference>
<gene>
    <name evidence="5" type="ORF">LX59_00059</name>
</gene>
<proteinExistence type="inferred from homology"/>
<accession>A0A562J1T8</accession>
<dbReference type="GO" id="GO:0005524">
    <property type="term" value="F:ATP binding"/>
    <property type="evidence" value="ECO:0007669"/>
    <property type="project" value="UniProtKB-KW"/>
</dbReference>
<dbReference type="InterPro" id="IPR027417">
    <property type="entry name" value="P-loop_NTPase"/>
</dbReference>
<evidence type="ECO:0000256" key="1">
    <source>
        <dbReference type="ARBA" id="ARBA00005417"/>
    </source>
</evidence>
<reference evidence="5 6" key="1">
    <citation type="submission" date="2019-07" db="EMBL/GenBank/DDBJ databases">
        <title>Genomic Encyclopedia of Type Strains, Phase I: the one thousand microbial genomes (KMG-I) project.</title>
        <authorList>
            <person name="Kyrpides N."/>
        </authorList>
    </citation>
    <scope>NUCLEOTIDE SEQUENCE [LARGE SCALE GENOMIC DNA]</scope>
    <source>
        <strain evidence="5 6">DSM 375</strain>
    </source>
</reference>
<dbReference type="GO" id="GO:0089705">
    <property type="term" value="P:protein localization to outer membrane"/>
    <property type="evidence" value="ECO:0007669"/>
    <property type="project" value="TreeGrafter"/>
</dbReference>
<keyword evidence="3 5" id="KW-0067">ATP-binding</keyword>
<evidence type="ECO:0000256" key="3">
    <source>
        <dbReference type="ARBA" id="ARBA00022840"/>
    </source>
</evidence>
<evidence type="ECO:0000313" key="6">
    <source>
        <dbReference type="Proteomes" id="UP000319627"/>
    </source>
</evidence>
<comment type="caution">
    <text evidence="5">The sequence shown here is derived from an EMBL/GenBank/DDBJ whole genome shotgun (WGS) entry which is preliminary data.</text>
</comment>
<dbReference type="Pfam" id="PF00005">
    <property type="entry name" value="ABC_tran"/>
    <property type="match status" value="1"/>
</dbReference>
<dbReference type="InterPro" id="IPR003439">
    <property type="entry name" value="ABC_transporter-like_ATP-bd"/>
</dbReference>
<keyword evidence="6" id="KW-1185">Reference proteome</keyword>
<sequence>MTTRAAPLLEIRDLAIHRGQWHIQLPELHLAKGELKAITGASGCGKSTLLELIGLVLKPEQLGCYRLGQQDIGQWLQADDQARLADTRAQQLGFVLQSGGLLPFLSVQQNIQLPRRMLGLPLHSDAVAQAVDCLGLKPLLHQQPSQLSIGERQRVAFVRAIAHEPALLLADEPTAALDPPQARRLLELMIELVQGLNMAALLVSHDWALVQDCGLSRLAAQTTAGGSCFVPC</sequence>
<dbReference type="Proteomes" id="UP000319627">
    <property type="component" value="Unassembled WGS sequence"/>
</dbReference>
<protein>
    <submittedName>
        <fullName evidence="5">Putative ABC transport system ATP-binding protein</fullName>
    </submittedName>
</protein>
<dbReference type="GO" id="GO:0044874">
    <property type="term" value="P:lipoprotein localization to outer membrane"/>
    <property type="evidence" value="ECO:0007669"/>
    <property type="project" value="TreeGrafter"/>
</dbReference>
<organism evidence="5 6">
    <name type="scientific">Azomonas agilis</name>
    <dbReference type="NCBI Taxonomy" id="116849"/>
    <lineage>
        <taxon>Bacteria</taxon>
        <taxon>Pseudomonadati</taxon>
        <taxon>Pseudomonadota</taxon>
        <taxon>Gammaproteobacteria</taxon>
        <taxon>Pseudomonadales</taxon>
        <taxon>Pseudomonadaceae</taxon>
        <taxon>Azomonas</taxon>
    </lineage>
</organism>
<dbReference type="InterPro" id="IPR015854">
    <property type="entry name" value="ABC_transpr_LolD-like"/>
</dbReference>
<dbReference type="Gene3D" id="3.40.50.300">
    <property type="entry name" value="P-loop containing nucleotide triphosphate hydrolases"/>
    <property type="match status" value="1"/>
</dbReference>
<dbReference type="PANTHER" id="PTHR24220">
    <property type="entry name" value="IMPORT ATP-BINDING PROTEIN"/>
    <property type="match status" value="1"/>
</dbReference>
<keyword evidence="2" id="KW-0547">Nucleotide-binding</keyword>
<dbReference type="GO" id="GO:0005886">
    <property type="term" value="C:plasma membrane"/>
    <property type="evidence" value="ECO:0007669"/>
    <property type="project" value="TreeGrafter"/>
</dbReference>
<dbReference type="InterPro" id="IPR003593">
    <property type="entry name" value="AAA+_ATPase"/>
</dbReference>
<dbReference type="SMART" id="SM00382">
    <property type="entry name" value="AAA"/>
    <property type="match status" value="1"/>
</dbReference>
<dbReference type="GO" id="GO:0016887">
    <property type="term" value="F:ATP hydrolysis activity"/>
    <property type="evidence" value="ECO:0007669"/>
    <property type="project" value="InterPro"/>
</dbReference>
<evidence type="ECO:0000256" key="2">
    <source>
        <dbReference type="ARBA" id="ARBA00022741"/>
    </source>
</evidence>
<dbReference type="SUPFAM" id="SSF52540">
    <property type="entry name" value="P-loop containing nucleoside triphosphate hydrolases"/>
    <property type="match status" value="1"/>
</dbReference>
<dbReference type="PROSITE" id="PS50893">
    <property type="entry name" value="ABC_TRANSPORTER_2"/>
    <property type="match status" value="1"/>
</dbReference>
<dbReference type="GO" id="GO:0022857">
    <property type="term" value="F:transmembrane transporter activity"/>
    <property type="evidence" value="ECO:0007669"/>
    <property type="project" value="TreeGrafter"/>
</dbReference>
<dbReference type="PANTHER" id="PTHR24220:SF689">
    <property type="entry name" value="LIPOPROTEIN-RELEASING SYSTEM ATP-BINDING PROTEIN LOLD"/>
    <property type="match status" value="1"/>
</dbReference>